<gene>
    <name evidence="3" type="ORF">OINT_1001890</name>
</gene>
<sequence length="79" mass="8452">MGGTKMAEHHTTAPAELGAPMDYSEHEKTYAGFTGLVKWSTVALIALMIAMAFGFFAGGFFSATVLFILVCVAAWFILS</sequence>
<comment type="caution">
    <text evidence="3">The sequence shown here is derived from an EMBL/GenBank/DDBJ whole genome shotgun (WGS) entry which is preliminary data.</text>
</comment>
<evidence type="ECO:0000256" key="1">
    <source>
        <dbReference type="SAM" id="Phobius"/>
    </source>
</evidence>
<name>C4WGF3_9HYPH</name>
<evidence type="ECO:0000259" key="2">
    <source>
        <dbReference type="Pfam" id="PF07835"/>
    </source>
</evidence>
<dbReference type="SUPFAM" id="SSF81469">
    <property type="entry name" value="Bacterial aa3 type cytochrome c oxidase subunit IV"/>
    <property type="match status" value="1"/>
</dbReference>
<reference evidence="3 4" key="1">
    <citation type="submission" date="2009-05" db="EMBL/GenBank/DDBJ databases">
        <authorList>
            <person name="Setubal J.C."/>
            <person name="Boyle S."/>
            <person name="Crasta O.R."/>
            <person name="Gillespie J.J."/>
            <person name="Kenyon R.W."/>
            <person name="Lu J."/>
            <person name="Mane S."/>
            <person name="Nagrani S."/>
            <person name="Shallom J.M."/>
            <person name="Shallom S."/>
            <person name="Shukla M."/>
            <person name="Snyder E.E."/>
            <person name="Sobral B.W."/>
            <person name="Wattam A.R."/>
            <person name="Will R."/>
            <person name="Williams K."/>
            <person name="Yoo H."/>
            <person name="Munk C."/>
            <person name="Tapia R."/>
            <person name="Green L."/>
            <person name="Rogers Y."/>
            <person name="Detter J.C."/>
            <person name="Bruce D."/>
            <person name="Brettin T.S."/>
            <person name="Tsolis R."/>
        </authorList>
    </citation>
    <scope>NUCLEOTIDE SEQUENCE [LARGE SCALE GENOMIC DNA]</scope>
    <source>
        <strain evidence="3 4">LMG 3301</strain>
    </source>
</reference>
<dbReference type="InterPro" id="IPR036596">
    <property type="entry name" value="Cyt-C_aa3_sf"/>
</dbReference>
<dbReference type="Pfam" id="PF07835">
    <property type="entry name" value="COX4_pro_2"/>
    <property type="match status" value="1"/>
</dbReference>
<dbReference type="AlphaFoldDB" id="C4WGF3"/>
<organism evidence="3 4">
    <name type="scientific">Brucella intermedia LMG 3301</name>
    <dbReference type="NCBI Taxonomy" id="641118"/>
    <lineage>
        <taxon>Bacteria</taxon>
        <taxon>Pseudomonadati</taxon>
        <taxon>Pseudomonadota</taxon>
        <taxon>Alphaproteobacteria</taxon>
        <taxon>Hyphomicrobiales</taxon>
        <taxon>Brucellaceae</taxon>
        <taxon>Brucella/Ochrobactrum group</taxon>
        <taxon>Brucella</taxon>
    </lineage>
</organism>
<keyword evidence="1" id="KW-1133">Transmembrane helix</keyword>
<dbReference type="Proteomes" id="UP000004386">
    <property type="component" value="Unassembled WGS sequence"/>
</dbReference>
<feature type="domain" description="Cytochrome c oxidase subunit IV bacterial aa3 type" evidence="2">
    <location>
        <begin position="9"/>
        <end position="55"/>
    </location>
</feature>
<feature type="transmembrane region" description="Helical" evidence="1">
    <location>
        <begin position="59"/>
        <end position="78"/>
    </location>
</feature>
<proteinExistence type="predicted"/>
<protein>
    <submittedName>
        <fullName evidence="3">Cytochrome c oxidase polypeptide IV</fullName>
    </submittedName>
</protein>
<accession>C4WGF3</accession>
<keyword evidence="1" id="KW-0812">Transmembrane</keyword>
<dbReference type="EMBL" id="ACQA01000001">
    <property type="protein sequence ID" value="EEQ96460.1"/>
    <property type="molecule type" value="Genomic_DNA"/>
</dbReference>
<dbReference type="HOGENOM" id="CLU_174805_0_0_5"/>
<evidence type="ECO:0000313" key="3">
    <source>
        <dbReference type="EMBL" id="EEQ96460.1"/>
    </source>
</evidence>
<keyword evidence="1" id="KW-0472">Membrane</keyword>
<dbReference type="Gene3D" id="1.20.5.160">
    <property type="entry name" value="Bacterial aa3 type cytochrome c oxidase subunit IV"/>
    <property type="match status" value="1"/>
</dbReference>
<dbReference type="InterPro" id="IPR012422">
    <property type="entry name" value="Cyt_c_oxidase_su4_bac-aa3"/>
</dbReference>
<evidence type="ECO:0000313" key="4">
    <source>
        <dbReference type="Proteomes" id="UP000004386"/>
    </source>
</evidence>
<feature type="transmembrane region" description="Helical" evidence="1">
    <location>
        <begin position="30"/>
        <end position="53"/>
    </location>
</feature>